<keyword evidence="2" id="KW-1133">Transmembrane helix</keyword>
<evidence type="ECO:0000313" key="3">
    <source>
        <dbReference type="EMBL" id="MBE1498960.1"/>
    </source>
</evidence>
<feature type="region of interest" description="Disordered" evidence="1">
    <location>
        <begin position="1"/>
        <end position="62"/>
    </location>
</feature>
<accession>A0ABR9I701</accession>
<dbReference type="Proteomes" id="UP000631670">
    <property type="component" value="Unassembled WGS sequence"/>
</dbReference>
<gene>
    <name evidence="3" type="ORF">H4696_006060</name>
</gene>
<organism evidence="3 4">
    <name type="scientific">Amycolatopsis lexingtonensis</name>
    <dbReference type="NCBI Taxonomy" id="218822"/>
    <lineage>
        <taxon>Bacteria</taxon>
        <taxon>Bacillati</taxon>
        <taxon>Actinomycetota</taxon>
        <taxon>Actinomycetes</taxon>
        <taxon>Pseudonocardiales</taxon>
        <taxon>Pseudonocardiaceae</taxon>
        <taxon>Amycolatopsis</taxon>
    </lineage>
</organism>
<protein>
    <submittedName>
        <fullName evidence="3">Uncharacterized protein</fullName>
    </submittedName>
</protein>
<keyword evidence="4" id="KW-1185">Reference proteome</keyword>
<sequence>MEAPRPPGVPAAQPSPPASAGFSGEPPQPSLPAPFPVAQLPGLPPQPHPPQPPQQAPTESPKPAAAGVLRFLPPALALLSALLAVAGTLLPLFRVQEHLNLRQRSFETRLAITQTAWGTTIEIPGQDATDRAGAPLGVPLVLAAVLLFAAAFVAFSRPARGRWVIGGAALFTAGVVSTVAMNRFELSALVGTVDLEVVTGAGMWLLVLATAVAVAAAVVAHLSVRNRDWADPAVAYADTPTPPSGVAITVLPPEEPG</sequence>
<keyword evidence="2" id="KW-0812">Transmembrane</keyword>
<feature type="compositionally biased region" description="Pro residues" evidence="1">
    <location>
        <begin position="26"/>
        <end position="35"/>
    </location>
</feature>
<evidence type="ECO:0000256" key="1">
    <source>
        <dbReference type="SAM" id="MobiDB-lite"/>
    </source>
</evidence>
<dbReference type="EMBL" id="JADBEG010000001">
    <property type="protein sequence ID" value="MBE1498960.1"/>
    <property type="molecule type" value="Genomic_DNA"/>
</dbReference>
<evidence type="ECO:0000313" key="4">
    <source>
        <dbReference type="Proteomes" id="UP000631670"/>
    </source>
</evidence>
<feature type="transmembrane region" description="Helical" evidence="2">
    <location>
        <begin position="71"/>
        <end position="93"/>
    </location>
</feature>
<feature type="transmembrane region" description="Helical" evidence="2">
    <location>
        <begin position="136"/>
        <end position="156"/>
    </location>
</feature>
<comment type="caution">
    <text evidence="3">The sequence shown here is derived from an EMBL/GenBank/DDBJ whole genome shotgun (WGS) entry which is preliminary data.</text>
</comment>
<proteinExistence type="predicted"/>
<dbReference type="RefSeq" id="WP_225955845.1">
    <property type="nucleotide sequence ID" value="NZ_JADBEG010000001.1"/>
</dbReference>
<feature type="compositionally biased region" description="Pro residues" evidence="1">
    <location>
        <begin position="42"/>
        <end position="55"/>
    </location>
</feature>
<feature type="transmembrane region" description="Helical" evidence="2">
    <location>
        <begin position="163"/>
        <end position="181"/>
    </location>
</feature>
<feature type="compositionally biased region" description="Pro residues" evidence="1">
    <location>
        <begin position="1"/>
        <end position="17"/>
    </location>
</feature>
<keyword evidence="2" id="KW-0472">Membrane</keyword>
<evidence type="ECO:0000256" key="2">
    <source>
        <dbReference type="SAM" id="Phobius"/>
    </source>
</evidence>
<reference evidence="3 4" key="1">
    <citation type="submission" date="2020-10" db="EMBL/GenBank/DDBJ databases">
        <title>Sequencing the genomes of 1000 actinobacteria strains.</title>
        <authorList>
            <person name="Klenk H.-P."/>
        </authorList>
    </citation>
    <scope>NUCLEOTIDE SEQUENCE [LARGE SCALE GENOMIC DNA]</scope>
    <source>
        <strain evidence="3 4">DSM 44653</strain>
    </source>
</reference>
<feature type="transmembrane region" description="Helical" evidence="2">
    <location>
        <begin position="201"/>
        <end position="222"/>
    </location>
</feature>
<name>A0ABR9I701_9PSEU</name>